<dbReference type="Proteomes" id="UP000265750">
    <property type="component" value="Unassembled WGS sequence"/>
</dbReference>
<evidence type="ECO:0000259" key="1">
    <source>
        <dbReference type="PROSITE" id="PS50943"/>
    </source>
</evidence>
<dbReference type="CDD" id="cd00093">
    <property type="entry name" value="HTH_XRE"/>
    <property type="match status" value="1"/>
</dbReference>
<sequence length="87" mass="9364">MTVEEFIALRKRLGLTQTQLANYLGMSLRAIQDIENGRSALRLVHVLAIERLSLSIGSALGNLSMIHPTALAEARSAAALRPLSQPG</sequence>
<dbReference type="Pfam" id="PF01381">
    <property type="entry name" value="HTH_3"/>
    <property type="match status" value="1"/>
</dbReference>
<protein>
    <submittedName>
        <fullName evidence="2">XRE family transcriptional regulator</fullName>
    </submittedName>
</protein>
<feature type="domain" description="HTH cro/C1-type" evidence="1">
    <location>
        <begin position="6"/>
        <end position="39"/>
    </location>
</feature>
<dbReference type="OrthoDB" id="8456538at2"/>
<reference evidence="3" key="1">
    <citation type="submission" date="2018-09" db="EMBL/GenBank/DDBJ databases">
        <authorList>
            <person name="Tuo L."/>
        </authorList>
    </citation>
    <scope>NUCLEOTIDE SEQUENCE [LARGE SCALE GENOMIC DNA]</scope>
    <source>
        <strain evidence="3">M2BS4Y-1</strain>
    </source>
</reference>
<dbReference type="SUPFAM" id="SSF47413">
    <property type="entry name" value="lambda repressor-like DNA-binding domains"/>
    <property type="match status" value="1"/>
</dbReference>
<organism evidence="2 3">
    <name type="scientific">Aureimonas flava</name>
    <dbReference type="NCBI Taxonomy" id="2320271"/>
    <lineage>
        <taxon>Bacteria</taxon>
        <taxon>Pseudomonadati</taxon>
        <taxon>Pseudomonadota</taxon>
        <taxon>Alphaproteobacteria</taxon>
        <taxon>Hyphomicrobiales</taxon>
        <taxon>Aurantimonadaceae</taxon>
        <taxon>Aureimonas</taxon>
    </lineage>
</organism>
<dbReference type="PROSITE" id="PS50943">
    <property type="entry name" value="HTH_CROC1"/>
    <property type="match status" value="1"/>
</dbReference>
<gene>
    <name evidence="2" type="ORF">D3218_13005</name>
</gene>
<dbReference type="Gene3D" id="1.10.260.40">
    <property type="entry name" value="lambda repressor-like DNA-binding domains"/>
    <property type="match status" value="1"/>
</dbReference>
<dbReference type="InterPro" id="IPR001387">
    <property type="entry name" value="Cro/C1-type_HTH"/>
</dbReference>
<proteinExistence type="predicted"/>
<dbReference type="AlphaFoldDB" id="A0A3A1WJX0"/>
<dbReference type="EMBL" id="QYRN01000006">
    <property type="protein sequence ID" value="RIY00200.1"/>
    <property type="molecule type" value="Genomic_DNA"/>
</dbReference>
<comment type="caution">
    <text evidence="2">The sequence shown here is derived from an EMBL/GenBank/DDBJ whole genome shotgun (WGS) entry which is preliminary data.</text>
</comment>
<dbReference type="InterPro" id="IPR010982">
    <property type="entry name" value="Lambda_DNA-bd_dom_sf"/>
</dbReference>
<keyword evidence="3" id="KW-1185">Reference proteome</keyword>
<dbReference type="SMART" id="SM00530">
    <property type="entry name" value="HTH_XRE"/>
    <property type="match status" value="1"/>
</dbReference>
<dbReference type="RefSeq" id="WP_119540510.1">
    <property type="nucleotide sequence ID" value="NZ_QYRN01000006.1"/>
</dbReference>
<accession>A0A3A1WJX0</accession>
<evidence type="ECO:0000313" key="2">
    <source>
        <dbReference type="EMBL" id="RIY00200.1"/>
    </source>
</evidence>
<dbReference type="GO" id="GO:0003677">
    <property type="term" value="F:DNA binding"/>
    <property type="evidence" value="ECO:0007669"/>
    <property type="project" value="InterPro"/>
</dbReference>
<evidence type="ECO:0000313" key="3">
    <source>
        <dbReference type="Proteomes" id="UP000265750"/>
    </source>
</evidence>
<name>A0A3A1WJX0_9HYPH</name>